<name>Q2G7R3_NOVAD</name>
<dbReference type="GO" id="GO:0006508">
    <property type="term" value="P:proteolysis"/>
    <property type="evidence" value="ECO:0007669"/>
    <property type="project" value="UniProtKB-KW"/>
</dbReference>
<dbReference type="GO" id="GO:0008233">
    <property type="term" value="F:peptidase activity"/>
    <property type="evidence" value="ECO:0007669"/>
    <property type="project" value="UniProtKB-KW"/>
</dbReference>
<evidence type="ECO:0000256" key="1">
    <source>
        <dbReference type="ARBA" id="ARBA00006247"/>
    </source>
</evidence>
<dbReference type="Pfam" id="PF07687">
    <property type="entry name" value="M20_dimer"/>
    <property type="match status" value="1"/>
</dbReference>
<reference evidence="9" key="1">
    <citation type="submission" date="2006-01" db="EMBL/GenBank/DDBJ databases">
        <title>Complete sequence of Novosphingobium aromaticivorans DSM 12444.</title>
        <authorList>
            <consortium name="US DOE Joint Genome Institute"/>
            <person name="Copeland A."/>
            <person name="Lucas S."/>
            <person name="Lapidus A."/>
            <person name="Barry K."/>
            <person name="Detter J.C."/>
            <person name="Glavina T."/>
            <person name="Hammon N."/>
            <person name="Israni S."/>
            <person name="Pitluck S."/>
            <person name="Chain P."/>
            <person name="Malfatti S."/>
            <person name="Shin M."/>
            <person name="Vergez L."/>
            <person name="Schmutz J."/>
            <person name="Larimer F."/>
            <person name="Land M."/>
            <person name="Kyrpides N."/>
            <person name="Ivanova N."/>
            <person name="Fredrickson J."/>
            <person name="Balkwill D."/>
            <person name="Romine M.F."/>
            <person name="Richardson P."/>
        </authorList>
    </citation>
    <scope>NUCLEOTIDE SEQUENCE [LARGE SCALE GENOMIC DNA]</scope>
    <source>
        <strain evidence="9">ATCC 700278 / DSM 12444 / CCUG 56034 / CIP 105152 / NBRC 16084 / F199</strain>
    </source>
</reference>
<feature type="domain" description="Peptidase M20 dimerisation" evidence="7">
    <location>
        <begin position="217"/>
        <end position="365"/>
    </location>
</feature>
<dbReference type="Pfam" id="PF01546">
    <property type="entry name" value="Peptidase_M20"/>
    <property type="match status" value="1"/>
</dbReference>
<keyword evidence="9" id="KW-1185">Reference proteome</keyword>
<sequence>MKLKSLFHLSIVSSLALVGAASAKDAAYPRAEAQTLDLAQKAIAIRSVRGEGNRTIDVANLFRDALLKGGWQVGDIEVTPVDDTAYIIATWKGSDPSLKPVVISGHMDVVEAKREDWERDPFVPVVENGILYGRGASDMKFDGALALSTLIELRRQGFKPKRTIVIEFSGDEETTMKTSAIIAEKLKNAELVINVDGGGGTLDEATGKPLYWTWQGAEKTYADYRLEVTNPGGHSSAPRPDNAIVQLSQALVKVGAYRFKAEQNDITRGYFEKAAPFTDRPEIAAAMRAFAANPADEKALATLRADPSMVGKVGTTCVPTMLGGGHAENALPQRAFANINCRIFPGHTKEAIMAELAQVVGDPAVKISDVTEGSVASPASPLRPDLMKAVTRAMTKAYPKVPLIPSQASGASDSMWFRALGVPSYGLSPSFSKDSEDFSHGLNERTRLSNIRPGITYYLTLITDLTK</sequence>
<dbReference type="RefSeq" id="WP_011445320.1">
    <property type="nucleotide sequence ID" value="NC_007794.1"/>
</dbReference>
<evidence type="ECO:0000256" key="3">
    <source>
        <dbReference type="ARBA" id="ARBA00022723"/>
    </source>
</evidence>
<keyword evidence="5" id="KW-0862">Zinc</keyword>
<gene>
    <name evidence="8" type="ordered locus">Saro_1670</name>
</gene>
<dbReference type="STRING" id="279238.Saro_1670"/>
<dbReference type="Gene3D" id="3.30.70.360">
    <property type="match status" value="1"/>
</dbReference>
<dbReference type="PANTHER" id="PTHR45962">
    <property type="entry name" value="N-FATTY-ACYL-AMINO ACID SYNTHASE/HYDROLASE PM20D1"/>
    <property type="match status" value="1"/>
</dbReference>
<dbReference type="EMBL" id="CP000248">
    <property type="protein sequence ID" value="ABD26110.1"/>
    <property type="molecule type" value="Genomic_DNA"/>
</dbReference>
<dbReference type="InterPro" id="IPR002933">
    <property type="entry name" value="Peptidase_M20"/>
</dbReference>
<keyword evidence="6" id="KW-0732">Signal</keyword>
<comment type="similarity">
    <text evidence="1">Belongs to the peptidase M20A family.</text>
</comment>
<evidence type="ECO:0000313" key="9">
    <source>
        <dbReference type="Proteomes" id="UP000009134"/>
    </source>
</evidence>
<keyword evidence="4" id="KW-0378">Hydrolase</keyword>
<feature type="signal peptide" evidence="6">
    <location>
        <begin position="1"/>
        <end position="23"/>
    </location>
</feature>
<dbReference type="NCBIfam" id="NF006596">
    <property type="entry name" value="PRK09133.1"/>
    <property type="match status" value="1"/>
</dbReference>
<evidence type="ECO:0000256" key="5">
    <source>
        <dbReference type="ARBA" id="ARBA00022833"/>
    </source>
</evidence>
<protein>
    <submittedName>
        <fullName evidence="8">Peptidase M20</fullName>
    </submittedName>
</protein>
<proteinExistence type="inferred from homology"/>
<accession>Q2G7R3</accession>
<evidence type="ECO:0000256" key="4">
    <source>
        <dbReference type="ARBA" id="ARBA00022801"/>
    </source>
</evidence>
<dbReference type="Gene3D" id="3.40.630.10">
    <property type="entry name" value="Zn peptidases"/>
    <property type="match status" value="1"/>
</dbReference>
<keyword evidence="2" id="KW-0645">Protease</keyword>
<dbReference type="InterPro" id="IPR047177">
    <property type="entry name" value="Pept_M20A"/>
</dbReference>
<dbReference type="AlphaFoldDB" id="Q2G7R3"/>
<organism evidence="8 9">
    <name type="scientific">Novosphingobium aromaticivorans (strain ATCC 700278 / DSM 12444 / CCUG 56034 / CIP 105152 / NBRC 16084 / F199)</name>
    <dbReference type="NCBI Taxonomy" id="279238"/>
    <lineage>
        <taxon>Bacteria</taxon>
        <taxon>Pseudomonadati</taxon>
        <taxon>Pseudomonadota</taxon>
        <taxon>Alphaproteobacteria</taxon>
        <taxon>Sphingomonadales</taxon>
        <taxon>Sphingomonadaceae</taxon>
        <taxon>Novosphingobium</taxon>
    </lineage>
</organism>
<dbReference type="DNASU" id="3918779"/>
<dbReference type="KEGG" id="nar:Saro_1670"/>
<evidence type="ECO:0000259" key="7">
    <source>
        <dbReference type="Pfam" id="PF07687"/>
    </source>
</evidence>
<dbReference type="SUPFAM" id="SSF55031">
    <property type="entry name" value="Bacterial exopeptidase dimerisation domain"/>
    <property type="match status" value="1"/>
</dbReference>
<evidence type="ECO:0000256" key="6">
    <source>
        <dbReference type="SAM" id="SignalP"/>
    </source>
</evidence>
<dbReference type="Gene3D" id="1.10.150.900">
    <property type="match status" value="1"/>
</dbReference>
<dbReference type="GO" id="GO:0046872">
    <property type="term" value="F:metal ion binding"/>
    <property type="evidence" value="ECO:0007669"/>
    <property type="project" value="UniProtKB-KW"/>
</dbReference>
<dbReference type="eggNOG" id="COG0624">
    <property type="taxonomic scope" value="Bacteria"/>
</dbReference>
<evidence type="ECO:0000256" key="2">
    <source>
        <dbReference type="ARBA" id="ARBA00022670"/>
    </source>
</evidence>
<keyword evidence="3" id="KW-0479">Metal-binding</keyword>
<dbReference type="PANTHER" id="PTHR45962:SF1">
    <property type="entry name" value="N-FATTY-ACYL-AMINO ACID SYNTHASE_HYDROLASE PM20D1"/>
    <property type="match status" value="1"/>
</dbReference>
<dbReference type="Proteomes" id="UP000009134">
    <property type="component" value="Chromosome"/>
</dbReference>
<dbReference type="InterPro" id="IPR011650">
    <property type="entry name" value="Peptidase_M20_dimer"/>
</dbReference>
<evidence type="ECO:0000313" key="8">
    <source>
        <dbReference type="EMBL" id="ABD26110.1"/>
    </source>
</evidence>
<feature type="chain" id="PRO_5004207977" evidence="6">
    <location>
        <begin position="24"/>
        <end position="467"/>
    </location>
</feature>
<dbReference type="HOGENOM" id="CLU_021802_11_2_5"/>
<dbReference type="SUPFAM" id="SSF53187">
    <property type="entry name" value="Zn-dependent exopeptidases"/>
    <property type="match status" value="1"/>
</dbReference>
<dbReference type="InterPro" id="IPR036264">
    <property type="entry name" value="Bact_exopeptidase_dim_dom"/>
</dbReference>